<dbReference type="GO" id="GO:0006511">
    <property type="term" value="P:ubiquitin-dependent protein catabolic process"/>
    <property type="evidence" value="ECO:0007669"/>
    <property type="project" value="TreeGrafter"/>
</dbReference>
<dbReference type="SMART" id="SM00184">
    <property type="entry name" value="RING"/>
    <property type="match status" value="1"/>
</dbReference>
<dbReference type="GO" id="GO:0008270">
    <property type="term" value="F:zinc ion binding"/>
    <property type="evidence" value="ECO:0007669"/>
    <property type="project" value="UniProtKB-KW"/>
</dbReference>
<feature type="domain" description="RING-type" evidence="3">
    <location>
        <begin position="150"/>
        <end position="192"/>
    </location>
</feature>
<feature type="compositionally biased region" description="Acidic residues" evidence="2">
    <location>
        <begin position="1"/>
        <end position="12"/>
    </location>
</feature>
<dbReference type="Pfam" id="PF13639">
    <property type="entry name" value="zf-RING_2"/>
    <property type="match status" value="1"/>
</dbReference>
<comment type="caution">
    <text evidence="4">The sequence shown here is derived from an EMBL/GenBank/DDBJ whole genome shotgun (WGS) entry which is preliminary data.</text>
</comment>
<dbReference type="PROSITE" id="PS50089">
    <property type="entry name" value="ZF_RING_2"/>
    <property type="match status" value="1"/>
</dbReference>
<evidence type="ECO:0000259" key="3">
    <source>
        <dbReference type="PROSITE" id="PS50089"/>
    </source>
</evidence>
<keyword evidence="1" id="KW-0479">Metal-binding</keyword>
<dbReference type="InterPro" id="IPR013083">
    <property type="entry name" value="Znf_RING/FYVE/PHD"/>
</dbReference>
<name>A0A1J8QZJ3_9AGAM</name>
<feature type="compositionally biased region" description="Acidic residues" evidence="2">
    <location>
        <begin position="288"/>
        <end position="304"/>
    </location>
</feature>
<dbReference type="InterPro" id="IPR052256">
    <property type="entry name" value="E3_ubiquitin-ligase_CHFR"/>
</dbReference>
<dbReference type="GO" id="GO:0005634">
    <property type="term" value="C:nucleus"/>
    <property type="evidence" value="ECO:0007669"/>
    <property type="project" value="TreeGrafter"/>
</dbReference>
<sequence length="321" mass="35813">MPQSDSDDEFPDDIGHLDLSNVPGLQELPVPSLIRPLDDALRPAVAASPLPLSRTSLPSEYDCDDEIDESILAACDALEAQFTQDRHRPEDSPSTAQPSTPNFQARADTRKHGPPSPPSPPASKKGKTSAEDRIKVENIILEGFETEINCPICFDVLVAAHLCNPCGHSCCGECVQGWVSQNKMSPTCPVCRTALSTMKPLLPNYALDAVVQQYVRALAVSGRSEWQEKGDRLAEWKKRHDKWKRLVAINAAQSEVAKAREDTRHRILRLQTASPYMRSTFGPYLVRDDDDEDEDPTYEEDEPVEVSPRRIVLRRQRTFVS</sequence>
<evidence type="ECO:0000256" key="2">
    <source>
        <dbReference type="SAM" id="MobiDB-lite"/>
    </source>
</evidence>
<organism evidence="4 5">
    <name type="scientific">Rhizopogon vesiculosus</name>
    <dbReference type="NCBI Taxonomy" id="180088"/>
    <lineage>
        <taxon>Eukaryota</taxon>
        <taxon>Fungi</taxon>
        <taxon>Dikarya</taxon>
        <taxon>Basidiomycota</taxon>
        <taxon>Agaricomycotina</taxon>
        <taxon>Agaricomycetes</taxon>
        <taxon>Agaricomycetidae</taxon>
        <taxon>Boletales</taxon>
        <taxon>Suillineae</taxon>
        <taxon>Rhizopogonaceae</taxon>
        <taxon>Rhizopogon</taxon>
    </lineage>
</organism>
<dbReference type="STRING" id="180088.A0A1J8QZJ3"/>
<reference evidence="4 5" key="1">
    <citation type="submission" date="2016-03" db="EMBL/GenBank/DDBJ databases">
        <title>Comparative genomics of the ectomycorrhizal sister species Rhizopogon vinicolor and Rhizopogon vesiculosus (Basidiomycota: Boletales) reveals a divergence of the mating type B locus.</title>
        <authorList>
            <person name="Mujic A.B."/>
            <person name="Kuo A."/>
            <person name="Tritt A."/>
            <person name="Lipzen A."/>
            <person name="Chen C."/>
            <person name="Johnson J."/>
            <person name="Sharma A."/>
            <person name="Barry K."/>
            <person name="Grigoriev I.V."/>
            <person name="Spatafora J.W."/>
        </authorList>
    </citation>
    <scope>NUCLEOTIDE SEQUENCE [LARGE SCALE GENOMIC DNA]</scope>
    <source>
        <strain evidence="4 5">AM-OR11-056</strain>
    </source>
</reference>
<dbReference type="GO" id="GO:0016567">
    <property type="term" value="P:protein ubiquitination"/>
    <property type="evidence" value="ECO:0007669"/>
    <property type="project" value="TreeGrafter"/>
</dbReference>
<dbReference type="AlphaFoldDB" id="A0A1J8QZJ3"/>
<dbReference type="Gene3D" id="3.30.40.10">
    <property type="entry name" value="Zinc/RING finger domain, C3HC4 (zinc finger)"/>
    <property type="match status" value="1"/>
</dbReference>
<accession>A0A1J8QZJ3</accession>
<evidence type="ECO:0000256" key="1">
    <source>
        <dbReference type="PROSITE-ProRule" id="PRU00175"/>
    </source>
</evidence>
<keyword evidence="1" id="KW-0863">Zinc-finger</keyword>
<feature type="compositionally biased region" description="Polar residues" evidence="2">
    <location>
        <begin position="92"/>
        <end position="103"/>
    </location>
</feature>
<feature type="region of interest" description="Disordered" evidence="2">
    <location>
        <begin position="282"/>
        <end position="306"/>
    </location>
</feature>
<gene>
    <name evidence="4" type="ORF">AZE42_00830</name>
</gene>
<dbReference type="PANTHER" id="PTHR16079:SF4">
    <property type="entry name" value="E3 UBIQUITIN-PROTEIN LIGASE CHFR"/>
    <property type="match status" value="1"/>
</dbReference>
<dbReference type="GO" id="GO:0004842">
    <property type="term" value="F:ubiquitin-protein transferase activity"/>
    <property type="evidence" value="ECO:0007669"/>
    <property type="project" value="TreeGrafter"/>
</dbReference>
<dbReference type="SUPFAM" id="SSF57850">
    <property type="entry name" value="RING/U-box"/>
    <property type="match status" value="1"/>
</dbReference>
<evidence type="ECO:0000313" key="5">
    <source>
        <dbReference type="Proteomes" id="UP000183567"/>
    </source>
</evidence>
<dbReference type="EMBL" id="LVVM01001315">
    <property type="protein sequence ID" value="OJA18825.1"/>
    <property type="molecule type" value="Genomic_DNA"/>
</dbReference>
<feature type="region of interest" description="Disordered" evidence="2">
    <location>
        <begin position="82"/>
        <end position="131"/>
    </location>
</feature>
<keyword evidence="1" id="KW-0862">Zinc</keyword>
<dbReference type="PANTHER" id="PTHR16079">
    <property type="entry name" value="UBIQUITIN LIGASE PROTEIN CHFR"/>
    <property type="match status" value="1"/>
</dbReference>
<dbReference type="InterPro" id="IPR001841">
    <property type="entry name" value="Znf_RING"/>
</dbReference>
<protein>
    <recommendedName>
        <fullName evidence="3">RING-type domain-containing protein</fullName>
    </recommendedName>
</protein>
<evidence type="ECO:0000313" key="4">
    <source>
        <dbReference type="EMBL" id="OJA18825.1"/>
    </source>
</evidence>
<feature type="region of interest" description="Disordered" evidence="2">
    <location>
        <begin position="1"/>
        <end position="25"/>
    </location>
</feature>
<proteinExistence type="predicted"/>
<dbReference type="Proteomes" id="UP000183567">
    <property type="component" value="Unassembled WGS sequence"/>
</dbReference>
<dbReference type="OrthoDB" id="6105938at2759"/>
<keyword evidence="5" id="KW-1185">Reference proteome</keyword>